<dbReference type="Proteomes" id="UP000758603">
    <property type="component" value="Unassembled WGS sequence"/>
</dbReference>
<gene>
    <name evidence="1" type="ORF">BKA67DRAFT_538801</name>
</gene>
<proteinExistence type="predicted"/>
<dbReference type="OrthoDB" id="3549121at2759"/>
<dbReference type="PANTHER" id="PTHR37315">
    <property type="entry name" value="UPF0311 PROTEIN BLR7842"/>
    <property type="match status" value="1"/>
</dbReference>
<dbReference type="Gene3D" id="2.40.160.20">
    <property type="match status" value="1"/>
</dbReference>
<reference evidence="1" key="1">
    <citation type="journal article" date="2021" name="Nat. Commun.">
        <title>Genetic determinants of endophytism in the Arabidopsis root mycobiome.</title>
        <authorList>
            <person name="Mesny F."/>
            <person name="Miyauchi S."/>
            <person name="Thiergart T."/>
            <person name="Pickel B."/>
            <person name="Atanasova L."/>
            <person name="Karlsson M."/>
            <person name="Huettel B."/>
            <person name="Barry K.W."/>
            <person name="Haridas S."/>
            <person name="Chen C."/>
            <person name="Bauer D."/>
            <person name="Andreopoulos W."/>
            <person name="Pangilinan J."/>
            <person name="LaButti K."/>
            <person name="Riley R."/>
            <person name="Lipzen A."/>
            <person name="Clum A."/>
            <person name="Drula E."/>
            <person name="Henrissat B."/>
            <person name="Kohler A."/>
            <person name="Grigoriev I.V."/>
            <person name="Martin F.M."/>
            <person name="Hacquard S."/>
        </authorList>
    </citation>
    <scope>NUCLEOTIDE SEQUENCE</scope>
    <source>
        <strain evidence="1">MPI-SDFR-AT-0073</strain>
    </source>
</reference>
<dbReference type="Pfam" id="PF11578">
    <property type="entry name" value="DUF3237"/>
    <property type="match status" value="1"/>
</dbReference>
<dbReference type="AlphaFoldDB" id="A0A9P8UF85"/>
<dbReference type="GeneID" id="70129421"/>
<dbReference type="RefSeq" id="XP_045955297.1">
    <property type="nucleotide sequence ID" value="XM_046100529.1"/>
</dbReference>
<dbReference type="EMBL" id="JAGPXC010000007">
    <property type="protein sequence ID" value="KAH6648790.1"/>
    <property type="molecule type" value="Genomic_DNA"/>
</dbReference>
<evidence type="ECO:0000313" key="2">
    <source>
        <dbReference type="Proteomes" id="UP000758603"/>
    </source>
</evidence>
<dbReference type="PANTHER" id="PTHR37315:SF1">
    <property type="entry name" value="UPF0311 PROTEIN BLR7842"/>
    <property type="match status" value="1"/>
</dbReference>
<evidence type="ECO:0000313" key="1">
    <source>
        <dbReference type="EMBL" id="KAH6648790.1"/>
    </source>
</evidence>
<keyword evidence="2" id="KW-1185">Reference proteome</keyword>
<accession>A0A9P8UF85</accession>
<organism evidence="1 2">
    <name type="scientific">Truncatella angustata</name>
    <dbReference type="NCBI Taxonomy" id="152316"/>
    <lineage>
        <taxon>Eukaryota</taxon>
        <taxon>Fungi</taxon>
        <taxon>Dikarya</taxon>
        <taxon>Ascomycota</taxon>
        <taxon>Pezizomycotina</taxon>
        <taxon>Sordariomycetes</taxon>
        <taxon>Xylariomycetidae</taxon>
        <taxon>Amphisphaeriales</taxon>
        <taxon>Sporocadaceae</taxon>
        <taxon>Truncatella</taxon>
    </lineage>
</organism>
<sequence>MNPADNIAPGSLWHKQTVRGQLPPLVPALPLEENTDWDTNFFAGHYALGSGHLGAERRHSGWAAVEKQWAASQPQSTAEKETTQVPMSRESADILSTLHPGLSLPPPQLEEGFRLRVVMNPNVATMAVGAGSKNWTTFTEGAWSGSLGTGSVVGGGQDSIDMEFGKSQGTQIESTFKLRTIDEPPAMIECKTRGFRTGPDDIMTALKDTAQSLAIDPRQYRHRVVITMKTNDPRYAEKVNFELWVGTCLWRGSEVIYDAYKIR</sequence>
<name>A0A9P8UF85_9PEZI</name>
<comment type="caution">
    <text evidence="1">The sequence shown here is derived from an EMBL/GenBank/DDBJ whole genome shotgun (WGS) entry which is preliminary data.</text>
</comment>
<protein>
    <submittedName>
        <fullName evidence="1">Uncharacterized protein</fullName>
    </submittedName>
</protein>
<dbReference type="InterPro" id="IPR020915">
    <property type="entry name" value="UPF0311"/>
</dbReference>